<name>A0A6J6SHT6_9ZZZZ</name>
<keyword evidence="2" id="KW-0472">Membrane</keyword>
<evidence type="ECO:0000313" key="3">
    <source>
        <dbReference type="EMBL" id="CAB4733819.1"/>
    </source>
</evidence>
<feature type="transmembrane region" description="Helical" evidence="2">
    <location>
        <begin position="45"/>
        <end position="68"/>
    </location>
</feature>
<accession>A0A6J6SHT6</accession>
<proteinExistence type="predicted"/>
<feature type="transmembrane region" description="Helical" evidence="2">
    <location>
        <begin position="17"/>
        <end position="39"/>
    </location>
</feature>
<feature type="region of interest" description="Disordered" evidence="1">
    <location>
        <begin position="76"/>
        <end position="126"/>
    </location>
</feature>
<evidence type="ECO:0000256" key="2">
    <source>
        <dbReference type="SAM" id="Phobius"/>
    </source>
</evidence>
<sequence length="126" mass="13640">MTDTAQRQGRGARLRRAVLILLAALVVLGPIPVGLVWAWSVHPLLVVPAYLLGIAAWLVLLSGLWSLVQRARAALPGRRTPEQEPVEQPAEPQPELQAEQAVAPAVHSQMRMPSPRAEATAPQRVS</sequence>
<dbReference type="AlphaFoldDB" id="A0A6J6SHT6"/>
<feature type="compositionally biased region" description="Low complexity" evidence="1">
    <location>
        <begin position="86"/>
        <end position="106"/>
    </location>
</feature>
<protein>
    <submittedName>
        <fullName evidence="3">Unannotated protein</fullName>
    </submittedName>
</protein>
<keyword evidence="2" id="KW-0812">Transmembrane</keyword>
<reference evidence="3" key="1">
    <citation type="submission" date="2020-05" db="EMBL/GenBank/DDBJ databases">
        <authorList>
            <person name="Chiriac C."/>
            <person name="Salcher M."/>
            <person name="Ghai R."/>
            <person name="Kavagutti S V."/>
        </authorList>
    </citation>
    <scope>NUCLEOTIDE SEQUENCE</scope>
</reference>
<organism evidence="3">
    <name type="scientific">freshwater metagenome</name>
    <dbReference type="NCBI Taxonomy" id="449393"/>
    <lineage>
        <taxon>unclassified sequences</taxon>
        <taxon>metagenomes</taxon>
        <taxon>ecological metagenomes</taxon>
    </lineage>
</organism>
<evidence type="ECO:0000256" key="1">
    <source>
        <dbReference type="SAM" id="MobiDB-lite"/>
    </source>
</evidence>
<keyword evidence="2" id="KW-1133">Transmembrane helix</keyword>
<dbReference type="EMBL" id="CAEZYQ010000004">
    <property type="protein sequence ID" value="CAB4733819.1"/>
    <property type="molecule type" value="Genomic_DNA"/>
</dbReference>
<gene>
    <name evidence="3" type="ORF">UFOPK2761_00708</name>
</gene>